<dbReference type="Proteomes" id="UP000554235">
    <property type="component" value="Unassembled WGS sequence"/>
</dbReference>
<evidence type="ECO:0000313" key="2">
    <source>
        <dbReference type="EMBL" id="KAF4470020.1"/>
    </source>
</evidence>
<dbReference type="Pfam" id="PF12697">
    <property type="entry name" value="Abhydrolase_6"/>
    <property type="match status" value="1"/>
</dbReference>
<sequence>MTINENKPAIILVCGAWHRPSHYKQLAESLESRGFSVHQPENVTAGEASAIKGKTHLDDAAIISRAMEAPLSAGKDIVLVCHSYGGIPGSAAVEGRQCYERQEKGLEGGIKHVVFITSFALPAKGLSLRTAIGGTYGPFMDRTDDVIVLNDKAGDALYNGIDEETTRRALSDCVHQSTASFETAASFVAPDITVPKTYVGCENDQAVPIEGQLAMAGAMGDSVRIEKLPSGHSPQLNPDFVPRLVDIIERAAS</sequence>
<dbReference type="AlphaFoldDB" id="A0A8H4LI35"/>
<reference evidence="2 3" key="1">
    <citation type="submission" date="2020-01" db="EMBL/GenBank/DDBJ databases">
        <title>Identification and distribution of gene clusters putatively required for synthesis of sphingolipid metabolism inhibitors in phylogenetically diverse species of the filamentous fungus Fusarium.</title>
        <authorList>
            <person name="Kim H.-S."/>
            <person name="Busman M."/>
            <person name="Brown D.W."/>
            <person name="Divon H."/>
            <person name="Uhlig S."/>
            <person name="Proctor R.H."/>
        </authorList>
    </citation>
    <scope>NUCLEOTIDE SEQUENCE [LARGE SCALE GENOMIC DNA]</scope>
    <source>
        <strain evidence="2 3">NRRL 20459</strain>
    </source>
</reference>
<dbReference type="InterPro" id="IPR000073">
    <property type="entry name" value="AB_hydrolase_1"/>
</dbReference>
<accession>A0A8H4LI35</accession>
<dbReference type="EMBL" id="JAADYS010000408">
    <property type="protein sequence ID" value="KAF4470020.1"/>
    <property type="molecule type" value="Genomic_DNA"/>
</dbReference>
<protein>
    <recommendedName>
        <fullName evidence="1">AB hydrolase-1 domain-containing protein</fullName>
    </recommendedName>
</protein>
<dbReference type="InterPro" id="IPR029058">
    <property type="entry name" value="AB_hydrolase_fold"/>
</dbReference>
<dbReference type="Gene3D" id="3.40.50.1820">
    <property type="entry name" value="alpha/beta hydrolase"/>
    <property type="match status" value="1"/>
</dbReference>
<gene>
    <name evidence="2" type="ORF">FALBO_3081</name>
</gene>
<comment type="caution">
    <text evidence="2">The sequence shown here is derived from an EMBL/GenBank/DDBJ whole genome shotgun (WGS) entry which is preliminary data.</text>
</comment>
<keyword evidence="3" id="KW-1185">Reference proteome</keyword>
<dbReference type="SUPFAM" id="SSF53474">
    <property type="entry name" value="alpha/beta-Hydrolases"/>
    <property type="match status" value="1"/>
</dbReference>
<dbReference type="PANTHER" id="PTHR37017">
    <property type="entry name" value="AB HYDROLASE-1 DOMAIN-CONTAINING PROTEIN-RELATED"/>
    <property type="match status" value="1"/>
</dbReference>
<dbReference type="InterPro" id="IPR052897">
    <property type="entry name" value="Sec-Metab_Biosynth_Hydrolase"/>
</dbReference>
<feature type="domain" description="AB hydrolase-1" evidence="1">
    <location>
        <begin position="10"/>
        <end position="241"/>
    </location>
</feature>
<name>A0A8H4LI35_9HYPO</name>
<dbReference type="PANTHER" id="PTHR37017:SF13">
    <property type="entry name" value="AB HYDROLASE-1 DOMAIN-CONTAINING PROTEIN"/>
    <property type="match status" value="1"/>
</dbReference>
<dbReference type="OrthoDB" id="1263307at2759"/>
<evidence type="ECO:0000259" key="1">
    <source>
        <dbReference type="Pfam" id="PF12697"/>
    </source>
</evidence>
<evidence type="ECO:0000313" key="3">
    <source>
        <dbReference type="Proteomes" id="UP000554235"/>
    </source>
</evidence>
<organism evidence="2 3">
    <name type="scientific">Fusarium albosuccineum</name>
    <dbReference type="NCBI Taxonomy" id="1237068"/>
    <lineage>
        <taxon>Eukaryota</taxon>
        <taxon>Fungi</taxon>
        <taxon>Dikarya</taxon>
        <taxon>Ascomycota</taxon>
        <taxon>Pezizomycotina</taxon>
        <taxon>Sordariomycetes</taxon>
        <taxon>Hypocreomycetidae</taxon>
        <taxon>Hypocreales</taxon>
        <taxon>Nectriaceae</taxon>
        <taxon>Fusarium</taxon>
        <taxon>Fusarium decemcellulare species complex</taxon>
    </lineage>
</organism>
<proteinExistence type="predicted"/>